<feature type="domain" description="DUF7305" evidence="2">
    <location>
        <begin position="305"/>
        <end position="419"/>
    </location>
</feature>
<dbReference type="Proteomes" id="UP000184536">
    <property type="component" value="Unassembled WGS sequence"/>
</dbReference>
<organism evidence="3 4">
    <name type="scientific">Geosporobacter subterraneus DSM 17957</name>
    <dbReference type="NCBI Taxonomy" id="1121919"/>
    <lineage>
        <taxon>Bacteria</taxon>
        <taxon>Bacillati</taxon>
        <taxon>Bacillota</taxon>
        <taxon>Clostridia</taxon>
        <taxon>Peptostreptococcales</taxon>
        <taxon>Thermotaleaceae</taxon>
        <taxon>Geosporobacter</taxon>
    </lineage>
</organism>
<dbReference type="EMBL" id="FQZV01000003">
    <property type="protein sequence ID" value="SHI54579.1"/>
    <property type="molecule type" value="Genomic_DNA"/>
</dbReference>
<keyword evidence="4" id="KW-1185">Reference proteome</keyword>
<evidence type="ECO:0000259" key="2">
    <source>
        <dbReference type="Pfam" id="PF23981"/>
    </source>
</evidence>
<dbReference type="AlphaFoldDB" id="A0A1M6C0K5"/>
<evidence type="ECO:0000256" key="1">
    <source>
        <dbReference type="SAM" id="Phobius"/>
    </source>
</evidence>
<accession>A0A1M6C0K5</accession>
<dbReference type="STRING" id="1121919.SAMN02745975_00121"/>
<keyword evidence="1" id="KW-1133">Transmembrane helix</keyword>
<keyword evidence="1" id="KW-0472">Membrane</keyword>
<feature type="transmembrane region" description="Helical" evidence="1">
    <location>
        <begin position="12"/>
        <end position="37"/>
    </location>
</feature>
<keyword evidence="1" id="KW-0812">Transmembrane</keyword>
<dbReference type="OrthoDB" id="2588291at2"/>
<dbReference type="InterPro" id="IPR055729">
    <property type="entry name" value="DUF7305"/>
</dbReference>
<evidence type="ECO:0000313" key="4">
    <source>
        <dbReference type="Proteomes" id="UP000184536"/>
    </source>
</evidence>
<proteinExistence type="predicted"/>
<dbReference type="Pfam" id="PF23981">
    <property type="entry name" value="DUF7305"/>
    <property type="match status" value="1"/>
</dbReference>
<sequence>MLRKHIYNNQGAIIPLSLMVFTVLIILTAATMSISIADNRYSIYQNNKMQAHYIARSGAETMAAYLIEKSYRESFTNMNNLLDDISNKTSNATSFLDGNFTIKTVRKTVGSKEKLDIISTGNYRGVSDSVTVTLVVSTESGGGAYNPSSEENALVALSEDSNIALELSSGAFIQGDVAINSTKENSIKFSGGSNYNIRNGSLYLKPGTDPKIVISTDRGSTNGEAPPEYKVPGVPNGQWYNNWAFWKNIENGVKFSSMPSYPSSKYPEPVFPSFPNIDELPQPANPNFTTPWVESLYYPITEDGYYNSIQPSSSRTITIDLAGGNRIIRVNNLNLTGGNIELKNVGENGKLFLYVDNSFALGSSRSLNENGIPDNVYIYYAGSQTVQIDGSSKFSGNLFVKNADINFTAGANMKGNIVTLGTYVNIAGGSSAHGMILYAPRALVNMSGSAQIKGSVIAETFKRSGGSNAGIIFAPTSFSIPGEFFGTSASNIVIRYDQNPWR</sequence>
<name>A0A1M6C0K5_9FIRM</name>
<evidence type="ECO:0000313" key="3">
    <source>
        <dbReference type="EMBL" id="SHI54579.1"/>
    </source>
</evidence>
<reference evidence="4" key="1">
    <citation type="submission" date="2016-11" db="EMBL/GenBank/DDBJ databases">
        <authorList>
            <person name="Varghese N."/>
            <person name="Submissions S."/>
        </authorList>
    </citation>
    <scope>NUCLEOTIDE SEQUENCE [LARGE SCALE GENOMIC DNA]</scope>
    <source>
        <strain evidence="4">DSM 17957</strain>
    </source>
</reference>
<gene>
    <name evidence="3" type="ORF">SAMN02745975_00121</name>
</gene>
<protein>
    <recommendedName>
        <fullName evidence="2">DUF7305 domain-containing protein</fullName>
    </recommendedName>
</protein>